<dbReference type="RefSeq" id="WP_203631109.1">
    <property type="nucleotide sequence ID" value="NZ_BNJR01000021.1"/>
</dbReference>
<proteinExistence type="predicted"/>
<evidence type="ECO:0000313" key="4">
    <source>
        <dbReference type="EMBL" id="GHP15134.1"/>
    </source>
</evidence>
<dbReference type="EMBL" id="BNJR01000021">
    <property type="protein sequence ID" value="GHP15134.1"/>
    <property type="molecule type" value="Genomic_DNA"/>
</dbReference>
<comment type="caution">
    <text evidence="4">The sequence shown here is derived from an EMBL/GenBank/DDBJ whole genome shotgun (WGS) entry which is preliminary data.</text>
</comment>
<keyword evidence="1" id="KW-0677">Repeat</keyword>
<sequence length="522" mass="56822">MKKWLILSFVTFGLTSQFGQIMAGADLKQASQSAETKNAYAGTLSASDSAIMTVTFMDENGRQLKKDWVNHYKKINSTYTLVNGPDFRIPGYEVVNKKDLEGKVLTPNHHVTLRYRPIGTASKAEGSKPDTQTKLTKQPDLIKNGQEPGLTVNVGLNQASGLPEDANQPTSPAVQPTAVIGNQSTNVINQFTSQPAPTTVPGSPQLVAKTSEPADAKAISNEKLPVSNLTIDHKRLIPITATQKTGSIVNSSHRIIPAKPVPEGPSAEPLRLSNPSNGTSVAVLANQSGQQFERQLPPLANRQMKATIRLIGVGPHSKQLFTKLATVSDTELKRLLNENIQFAGYDWQHSTYRQETNTIVAHYIPKMIPIKVIAIDSSGHRLSNKVIQVAFGAKQTIKPVSIKGYVTHDHSKTLIMNHLVPTTIKFHYQKRPGARTKANLARKIKHAPSQNKASGKAVRLHAKRASLKNDLVSDGQSKSRAQAKAKAGRLPQTGDTQADQLGILGFLMLVCLIAQKFIKRIS</sequence>
<evidence type="ECO:0000256" key="2">
    <source>
        <dbReference type="SAM" id="MobiDB-lite"/>
    </source>
</evidence>
<reference evidence="4 5" key="1">
    <citation type="journal article" date="2021" name="Int. J. Syst. Evol. Microbiol.">
        <title>Lentilactobacillus fungorum sp. nov., isolated from spent mushroom substrates.</title>
        <authorList>
            <person name="Tohno M."/>
            <person name="Tanizawa Y."/>
            <person name="Kojima Y."/>
            <person name="Sakamoto M."/>
            <person name="Ohkuma M."/>
            <person name="Kobayashi H."/>
        </authorList>
    </citation>
    <scope>NUCLEOTIDE SEQUENCE [LARGE SCALE GENOMIC DNA]</scope>
    <source>
        <strain evidence="4 5">YK48G</strain>
    </source>
</reference>
<evidence type="ECO:0000313" key="5">
    <source>
        <dbReference type="Proteomes" id="UP000604765"/>
    </source>
</evidence>
<dbReference type="Pfam" id="PF06458">
    <property type="entry name" value="MucBP"/>
    <property type="match status" value="1"/>
</dbReference>
<gene>
    <name evidence="4" type="ORF">YK48G_25590</name>
</gene>
<evidence type="ECO:0000256" key="1">
    <source>
        <dbReference type="ARBA" id="ARBA00022737"/>
    </source>
</evidence>
<organism evidence="4 5">
    <name type="scientific">Lentilactobacillus fungorum</name>
    <dbReference type="NCBI Taxonomy" id="2201250"/>
    <lineage>
        <taxon>Bacteria</taxon>
        <taxon>Bacillati</taxon>
        <taxon>Bacillota</taxon>
        <taxon>Bacilli</taxon>
        <taxon>Lactobacillales</taxon>
        <taxon>Lactobacillaceae</taxon>
        <taxon>Lentilactobacillus</taxon>
    </lineage>
</organism>
<feature type="domain" description="MucBP" evidence="3">
    <location>
        <begin position="53"/>
        <end position="116"/>
    </location>
</feature>
<dbReference type="Proteomes" id="UP000604765">
    <property type="component" value="Unassembled WGS sequence"/>
</dbReference>
<dbReference type="Gene3D" id="3.10.20.320">
    <property type="entry name" value="Putative peptidoglycan bound protein (lpxtg motif)"/>
    <property type="match status" value="1"/>
</dbReference>
<protein>
    <recommendedName>
        <fullName evidence="3">MucBP domain-containing protein</fullName>
    </recommendedName>
</protein>
<name>A0ABQ3W3T2_9LACO</name>
<keyword evidence="5" id="KW-1185">Reference proteome</keyword>
<accession>A0ABQ3W3T2</accession>
<feature type="region of interest" description="Disordered" evidence="2">
    <location>
        <begin position="469"/>
        <end position="492"/>
    </location>
</feature>
<evidence type="ECO:0000259" key="3">
    <source>
        <dbReference type="Pfam" id="PF06458"/>
    </source>
</evidence>
<dbReference type="InterPro" id="IPR009459">
    <property type="entry name" value="MucBP_dom"/>
</dbReference>